<dbReference type="AlphaFoldDB" id="A0ABD5NPF5"/>
<evidence type="ECO:0000256" key="2">
    <source>
        <dbReference type="SAM" id="MobiDB-lite"/>
    </source>
</evidence>
<name>A0ABD5NPF5_9EURY</name>
<protein>
    <recommendedName>
        <fullName evidence="5">Transcriptional regulator</fullName>
    </recommendedName>
</protein>
<reference evidence="3 4" key="1">
    <citation type="journal article" date="2019" name="Int. J. Syst. Evol. Microbiol.">
        <title>The Global Catalogue of Microorganisms (GCM) 10K type strain sequencing project: providing services to taxonomists for standard genome sequencing and annotation.</title>
        <authorList>
            <consortium name="The Broad Institute Genomics Platform"/>
            <consortium name="The Broad Institute Genome Sequencing Center for Infectious Disease"/>
            <person name="Wu L."/>
            <person name="Ma J."/>
        </authorList>
    </citation>
    <scope>NUCLEOTIDE SEQUENCE [LARGE SCALE GENOMIC DNA]</scope>
    <source>
        <strain evidence="3 4">IBRC-M 10256</strain>
    </source>
</reference>
<dbReference type="GeneID" id="73901856"/>
<evidence type="ECO:0000313" key="4">
    <source>
        <dbReference type="Proteomes" id="UP001595846"/>
    </source>
</evidence>
<organism evidence="3 4">
    <name type="scientific">Halovivax cerinus</name>
    <dbReference type="NCBI Taxonomy" id="1487865"/>
    <lineage>
        <taxon>Archaea</taxon>
        <taxon>Methanobacteriati</taxon>
        <taxon>Methanobacteriota</taxon>
        <taxon>Stenosarchaea group</taxon>
        <taxon>Halobacteria</taxon>
        <taxon>Halobacteriales</taxon>
        <taxon>Natrialbaceae</taxon>
        <taxon>Halovivax</taxon>
    </lineage>
</organism>
<comment type="caution">
    <text evidence="3">The sequence shown here is derived from an EMBL/GenBank/DDBJ whole genome shotgun (WGS) entry which is preliminary data.</text>
</comment>
<feature type="region of interest" description="Disordered" evidence="2">
    <location>
        <begin position="1"/>
        <end position="38"/>
    </location>
</feature>
<evidence type="ECO:0008006" key="5">
    <source>
        <dbReference type="Google" id="ProtNLM"/>
    </source>
</evidence>
<dbReference type="RefSeq" id="WP_256532751.1">
    <property type="nucleotide sequence ID" value="NZ_CP101824.1"/>
</dbReference>
<sequence>MSSIAERFSTSVAHMKDENPDEPENSDPSTAINPHLGGKDIRFLQAIQTVNERAGYKSGTDERPPATTGKIASAADLNKNEVNYRLNQRGFDTNGLGYIRVYGSELLPNGALSAKCAELTEAGEEALSEVLEGPSPNAVDTNADFEGRLAELETEIEAIREETETIREALPRSGGDESDPLGADRSEEFDAVLNAMVAYQRIFSTVLEIDVSDFQGDNTLSEGTISKNRKRVREAVRT</sequence>
<dbReference type="EMBL" id="JBHSAQ010000009">
    <property type="protein sequence ID" value="MFC3958918.1"/>
    <property type="molecule type" value="Genomic_DNA"/>
</dbReference>
<gene>
    <name evidence="3" type="ORF">ACFOUR_11150</name>
</gene>
<feature type="compositionally biased region" description="Polar residues" evidence="2">
    <location>
        <begin position="1"/>
        <end position="12"/>
    </location>
</feature>
<keyword evidence="4" id="KW-1185">Reference proteome</keyword>
<dbReference type="Proteomes" id="UP001595846">
    <property type="component" value="Unassembled WGS sequence"/>
</dbReference>
<evidence type="ECO:0000256" key="1">
    <source>
        <dbReference type="SAM" id="Coils"/>
    </source>
</evidence>
<keyword evidence="1" id="KW-0175">Coiled coil</keyword>
<evidence type="ECO:0000313" key="3">
    <source>
        <dbReference type="EMBL" id="MFC3958918.1"/>
    </source>
</evidence>
<accession>A0ABD5NPF5</accession>
<proteinExistence type="predicted"/>
<feature type="coiled-coil region" evidence="1">
    <location>
        <begin position="142"/>
        <end position="169"/>
    </location>
</feature>